<evidence type="ECO:0000313" key="7">
    <source>
        <dbReference type="EMBL" id="KXB78013.1"/>
    </source>
</evidence>
<dbReference type="Proteomes" id="UP000070531">
    <property type="component" value="Unassembled WGS sequence"/>
</dbReference>
<dbReference type="GO" id="GO:0005737">
    <property type="term" value="C:cytoplasm"/>
    <property type="evidence" value="ECO:0007669"/>
    <property type="project" value="UniProtKB-SubCell"/>
</dbReference>
<dbReference type="GO" id="GO:0000774">
    <property type="term" value="F:adenyl-nucleotide exchange factor activity"/>
    <property type="evidence" value="ECO:0007669"/>
    <property type="project" value="InterPro"/>
</dbReference>
<dbReference type="STRING" id="419005.HMPREF1860_01055"/>
<feature type="compositionally biased region" description="Low complexity" evidence="6">
    <location>
        <begin position="8"/>
        <end position="27"/>
    </location>
</feature>
<comment type="similarity">
    <text evidence="1 3 5">Belongs to the GrpE family.</text>
</comment>
<dbReference type="InterPro" id="IPR000740">
    <property type="entry name" value="GrpE"/>
</dbReference>
<dbReference type="EMBL" id="LSDL01000050">
    <property type="protein sequence ID" value="KXB78013.1"/>
    <property type="molecule type" value="Genomic_DNA"/>
</dbReference>
<dbReference type="GO" id="GO:0006457">
    <property type="term" value="P:protein folding"/>
    <property type="evidence" value="ECO:0007669"/>
    <property type="project" value="InterPro"/>
</dbReference>
<dbReference type="Pfam" id="PF01025">
    <property type="entry name" value="GrpE"/>
    <property type="match status" value="1"/>
</dbReference>
<comment type="function">
    <text evidence="3 4">Participates actively in the response to hyperosmotic and heat shock by preventing the aggregation of stress-denatured proteins, in association with DnaK and GrpE. It is the nucleotide exchange factor for DnaK and may function as a thermosensor. Unfolded proteins bind initially to DnaJ; upon interaction with the DnaJ-bound protein, DnaK hydrolyzes its bound ATP, resulting in the formation of a stable complex. GrpE releases ADP from DnaK; ATP binding to DnaK triggers the release of the substrate protein, thus completing the reaction cycle. Several rounds of ATP-dependent interactions between DnaJ, DnaK and GrpE are required for fully efficient folding.</text>
</comment>
<evidence type="ECO:0000256" key="1">
    <source>
        <dbReference type="ARBA" id="ARBA00009054"/>
    </source>
</evidence>
<evidence type="ECO:0000256" key="4">
    <source>
        <dbReference type="RuleBase" id="RU000639"/>
    </source>
</evidence>
<gene>
    <name evidence="3" type="primary">grpE</name>
    <name evidence="7" type="ORF">HMPREF1860_01055</name>
</gene>
<dbReference type="Gene3D" id="3.90.20.20">
    <property type="match status" value="1"/>
</dbReference>
<dbReference type="HAMAP" id="MF_01151">
    <property type="entry name" value="GrpE"/>
    <property type="match status" value="1"/>
</dbReference>
<dbReference type="PRINTS" id="PR00773">
    <property type="entry name" value="GRPEPROTEIN"/>
</dbReference>
<keyword evidence="3" id="KW-0963">Cytoplasm</keyword>
<evidence type="ECO:0000256" key="3">
    <source>
        <dbReference type="HAMAP-Rule" id="MF_01151"/>
    </source>
</evidence>
<evidence type="ECO:0000256" key="5">
    <source>
        <dbReference type="RuleBase" id="RU004478"/>
    </source>
</evidence>
<dbReference type="GO" id="GO:0042803">
    <property type="term" value="F:protein homodimerization activity"/>
    <property type="evidence" value="ECO:0007669"/>
    <property type="project" value="InterPro"/>
</dbReference>
<feature type="region of interest" description="Disordered" evidence="6">
    <location>
        <begin position="1"/>
        <end position="62"/>
    </location>
</feature>
<dbReference type="CDD" id="cd00446">
    <property type="entry name" value="GrpE"/>
    <property type="match status" value="1"/>
</dbReference>
<sequence>MKAKKNNKNINNNTQEQENNAQSAQKNEAQEDVKQQDNEQQHSQEESSEQEEKVDPTVKAQQEAEQWKDKYIRLVAEFDNYKKRTLKEKSELIINGSEKTINAVLPILDDFERALSDNTEDPNSIKEGFNLIYKKFIETLKKIGVQKIDTDNADFNVDYHEAIAMVPGMGDEKKGKIIDCVQTGYTLNDKVIRHAKVAVGQ</sequence>
<reference evidence="7 8" key="1">
    <citation type="submission" date="2016-01" db="EMBL/GenBank/DDBJ databases">
        <authorList>
            <person name="Oliw E.H."/>
        </authorList>
    </citation>
    <scope>NUCLEOTIDE SEQUENCE [LARGE SCALE GENOMIC DNA]</scope>
    <source>
        <strain evidence="7 8">DNF00307</strain>
    </source>
</reference>
<dbReference type="SUPFAM" id="SSF58014">
    <property type="entry name" value="Coiled-coil domain of nucleotide exchange factor GrpE"/>
    <property type="match status" value="1"/>
</dbReference>
<evidence type="ECO:0000313" key="8">
    <source>
        <dbReference type="Proteomes" id="UP000070531"/>
    </source>
</evidence>
<comment type="subcellular location">
    <subcellularLocation>
        <location evidence="3">Cytoplasm</location>
    </subcellularLocation>
</comment>
<dbReference type="PANTHER" id="PTHR21237:SF23">
    <property type="entry name" value="GRPE PROTEIN HOMOLOG, MITOCHONDRIAL"/>
    <property type="match status" value="1"/>
</dbReference>
<keyword evidence="3 4" id="KW-0346">Stress response</keyword>
<dbReference type="InterPro" id="IPR009012">
    <property type="entry name" value="GrpE_head"/>
</dbReference>
<accession>A0A134BDI4</accession>
<dbReference type="AlphaFoldDB" id="A0A134BDI4"/>
<dbReference type="GO" id="GO:0051087">
    <property type="term" value="F:protein-folding chaperone binding"/>
    <property type="evidence" value="ECO:0007669"/>
    <property type="project" value="InterPro"/>
</dbReference>
<dbReference type="Gene3D" id="2.30.22.10">
    <property type="entry name" value="Head domain of nucleotide exchange factor GrpE"/>
    <property type="match status" value="1"/>
</dbReference>
<feature type="compositionally biased region" description="Basic and acidic residues" evidence="6">
    <location>
        <begin position="28"/>
        <end position="56"/>
    </location>
</feature>
<keyword evidence="2 3" id="KW-0143">Chaperone</keyword>
<dbReference type="RefSeq" id="WP_060932903.1">
    <property type="nucleotide sequence ID" value="NZ_KQ960510.1"/>
</dbReference>
<comment type="caution">
    <text evidence="7">The sequence shown here is derived from an EMBL/GenBank/DDBJ whole genome shotgun (WGS) entry which is preliminary data.</text>
</comment>
<name>A0A134BDI4_9BACT</name>
<dbReference type="GO" id="GO:0051082">
    <property type="term" value="F:unfolded protein binding"/>
    <property type="evidence" value="ECO:0007669"/>
    <property type="project" value="TreeGrafter"/>
</dbReference>
<dbReference type="SUPFAM" id="SSF51064">
    <property type="entry name" value="Head domain of nucleotide exchange factor GrpE"/>
    <property type="match status" value="1"/>
</dbReference>
<proteinExistence type="inferred from homology"/>
<dbReference type="PROSITE" id="PS01071">
    <property type="entry name" value="GRPE"/>
    <property type="match status" value="1"/>
</dbReference>
<dbReference type="PANTHER" id="PTHR21237">
    <property type="entry name" value="GRPE PROTEIN"/>
    <property type="match status" value="1"/>
</dbReference>
<comment type="subunit">
    <text evidence="3">Homodimer.</text>
</comment>
<organism evidence="7">
    <name type="scientific">Prevotella amnii</name>
    <dbReference type="NCBI Taxonomy" id="419005"/>
    <lineage>
        <taxon>Bacteria</taxon>
        <taxon>Pseudomonadati</taxon>
        <taxon>Bacteroidota</taxon>
        <taxon>Bacteroidia</taxon>
        <taxon>Bacteroidales</taxon>
        <taxon>Prevotellaceae</taxon>
        <taxon>Prevotella</taxon>
    </lineage>
</organism>
<evidence type="ECO:0000256" key="6">
    <source>
        <dbReference type="SAM" id="MobiDB-lite"/>
    </source>
</evidence>
<dbReference type="InterPro" id="IPR013805">
    <property type="entry name" value="GrpE_CC"/>
</dbReference>
<evidence type="ECO:0000256" key="2">
    <source>
        <dbReference type="ARBA" id="ARBA00023186"/>
    </source>
</evidence>
<protein>
    <recommendedName>
        <fullName evidence="3 4">Protein GrpE</fullName>
    </recommendedName>
    <alternativeName>
        <fullName evidence="3">HSP-70 cofactor</fullName>
    </alternativeName>
</protein>
<dbReference type="PATRIC" id="fig|419005.5.peg.1062"/>